<sequence>MGTCVSRPSACVGKPSTPRSGEAARAPSRRRRRRGAKGRRKAPSRAASMETIQEAEGPPDPSNPAAASASGDCRTYSNPAFQVTGSMEEAWYDSFAISESDGEDDFHSVQDGTPMAGASMELNTTIGSQGPVSCQRGIWRNGARPSASHEDGVSVSGGASPSSGGILDNCGLLPNNCLPCMASAVGVNEKKRALSTSPTHSMKMPSLKLSFKKKSGEANPSSTLLSTKDFLERPLAGSQVQLCLLEKKVLNSWSHIDPGTFRVRGSNYLRDKKKELAQNCAAYYPFGVDVYLSPQKLHHISRFVKLPDIQISSKLPPLLVVNVQVPLYPASLFQNETDGEGMSFVLYFRLSEGYSKELSPLFIENIRRLVDDDVEKIKGFPMETSISFRERLKILGRVANLEDLPLSAAERKLMHAYNEKPVLSRPQHQFFLGDNYFEVDIDMHRFGYISRKGFETFLDRLKICMLDVGLTIQGNKPEELPEQVLCCVRLNGIDYAKYQPLMTNGA</sequence>
<dbReference type="Gramene" id="TraesCLE_scaffold_056186_01G000100.1">
    <property type="protein sequence ID" value="TraesCLE_scaffold_056186_01G000100.1"/>
    <property type="gene ID" value="TraesCLE_scaffold_056186_01G000100"/>
</dbReference>
<dbReference type="Gramene" id="TraesWEE_scaffold_092198_01G000100.1">
    <property type="protein sequence ID" value="TraesWEE_scaffold_092198_01G000100.1"/>
    <property type="gene ID" value="TraesWEE_scaffold_092198_01G000100"/>
</dbReference>
<dbReference type="OrthoDB" id="9970435at2759"/>
<evidence type="ECO:0000313" key="4">
    <source>
        <dbReference type="Proteomes" id="UP000019116"/>
    </source>
</evidence>
<dbReference type="PANTHER" id="PTHR31558:SF3">
    <property type="entry name" value="CW14 PROTEIN"/>
    <property type="match status" value="1"/>
</dbReference>
<feature type="region of interest" description="Disordered" evidence="1">
    <location>
        <begin position="1"/>
        <end position="73"/>
    </location>
</feature>
<dbReference type="PANTHER" id="PTHR31558">
    <property type="entry name" value="CW14 PROTEIN"/>
    <property type="match status" value="1"/>
</dbReference>
<dbReference type="OMA" id="CCIRINS"/>
<dbReference type="Gramene" id="TraesCS3B02G283400.1">
    <property type="protein sequence ID" value="TraesCS3B02G283400.1"/>
    <property type="gene ID" value="TraesCS3B02G283400"/>
</dbReference>
<dbReference type="PaxDb" id="4565-Traes_3B_A93FD57C1.2"/>
<dbReference type="AlphaFoldDB" id="A0A3B6FP55"/>
<proteinExistence type="predicted"/>
<feature type="domain" description="Protein ENHANCED DISEASE RESISTANCE 2 C-terminal" evidence="2">
    <location>
        <begin position="253"/>
        <end position="494"/>
    </location>
</feature>
<dbReference type="Pfam" id="PF07059">
    <property type="entry name" value="EDR2_C"/>
    <property type="match status" value="1"/>
</dbReference>
<accession>A0A3B6FP55</accession>
<keyword evidence="4" id="KW-1185">Reference proteome</keyword>
<evidence type="ECO:0000256" key="1">
    <source>
        <dbReference type="SAM" id="MobiDB-lite"/>
    </source>
</evidence>
<organism evidence="3">
    <name type="scientific">Triticum aestivum</name>
    <name type="common">Wheat</name>
    <dbReference type="NCBI Taxonomy" id="4565"/>
    <lineage>
        <taxon>Eukaryota</taxon>
        <taxon>Viridiplantae</taxon>
        <taxon>Streptophyta</taxon>
        <taxon>Embryophyta</taxon>
        <taxon>Tracheophyta</taxon>
        <taxon>Spermatophyta</taxon>
        <taxon>Magnoliopsida</taxon>
        <taxon>Liliopsida</taxon>
        <taxon>Poales</taxon>
        <taxon>Poaceae</taxon>
        <taxon>BOP clade</taxon>
        <taxon>Pooideae</taxon>
        <taxon>Triticodae</taxon>
        <taxon>Triticeae</taxon>
        <taxon>Triticinae</taxon>
        <taxon>Triticum</taxon>
    </lineage>
</organism>
<dbReference type="EnsemblPlants" id="TraesCS3B02G283400.1">
    <property type="protein sequence ID" value="TraesCS3B02G283400.1"/>
    <property type="gene ID" value="TraesCS3B02G283400"/>
</dbReference>
<dbReference type="Proteomes" id="UP000019116">
    <property type="component" value="Chromosome 3B"/>
</dbReference>
<dbReference type="STRING" id="4565.A0A3B6FP55"/>
<feature type="region of interest" description="Disordered" evidence="1">
    <location>
        <begin position="138"/>
        <end position="160"/>
    </location>
</feature>
<name>A0A3B6FP55_WHEAT</name>
<reference evidence="3" key="2">
    <citation type="submission" date="2018-10" db="UniProtKB">
        <authorList>
            <consortium name="EnsemblPlants"/>
        </authorList>
    </citation>
    <scope>IDENTIFICATION</scope>
</reference>
<reference evidence="3" key="1">
    <citation type="submission" date="2018-08" db="EMBL/GenBank/DDBJ databases">
        <authorList>
            <person name="Rossello M."/>
        </authorList>
    </citation>
    <scope>NUCLEOTIDE SEQUENCE [LARGE SCALE GENOMIC DNA]</scope>
    <source>
        <strain evidence="3">cv. Chinese Spring</strain>
    </source>
</reference>
<dbReference type="Gramene" id="TraesCAD_scaffold_092097_01G000100.1">
    <property type="protein sequence ID" value="TraesCAD_scaffold_092097_01G000100.1"/>
    <property type="gene ID" value="TraesCAD_scaffold_092097_01G000100"/>
</dbReference>
<evidence type="ECO:0000259" key="2">
    <source>
        <dbReference type="Pfam" id="PF07059"/>
    </source>
</evidence>
<evidence type="ECO:0000313" key="3">
    <source>
        <dbReference type="EnsemblPlants" id="TraesCS3B02G283400.1"/>
    </source>
</evidence>
<dbReference type="Gramene" id="TraesROB_scaffold_124784_01G000300.1">
    <property type="protein sequence ID" value="TraesROB_scaffold_124784_01G000300.1"/>
    <property type="gene ID" value="TraesROB_scaffold_124784_01G000300"/>
</dbReference>
<dbReference type="InterPro" id="IPR009769">
    <property type="entry name" value="EDR2_C"/>
</dbReference>
<feature type="compositionally biased region" description="Basic residues" evidence="1">
    <location>
        <begin position="27"/>
        <end position="43"/>
    </location>
</feature>
<dbReference type="Gramene" id="TraesCS3B03G0730500.1">
    <property type="protein sequence ID" value="TraesCS3B03G0730500.1.CDS"/>
    <property type="gene ID" value="TraesCS3B03G0730500"/>
</dbReference>
<protein>
    <recommendedName>
        <fullName evidence="2">Protein ENHANCED DISEASE RESISTANCE 2 C-terminal domain-containing protein</fullName>
    </recommendedName>
</protein>